<accession>A0A432DZ07</accession>
<evidence type="ECO:0000313" key="2">
    <source>
        <dbReference type="Proteomes" id="UP000276953"/>
    </source>
</evidence>
<dbReference type="Proteomes" id="UP000276953">
    <property type="component" value="Unassembled WGS sequence"/>
</dbReference>
<gene>
    <name evidence="1" type="ORF">EJ377_02025</name>
</gene>
<dbReference type="AlphaFoldDB" id="A0A432DZ07"/>
<protein>
    <submittedName>
        <fullName evidence="1">Uncharacterized protein</fullName>
    </submittedName>
</protein>
<organism evidence="1 2">
    <name type="scientific">Chryseobacterium arthrosphaerae</name>
    <dbReference type="NCBI Taxonomy" id="651561"/>
    <lineage>
        <taxon>Bacteria</taxon>
        <taxon>Pseudomonadati</taxon>
        <taxon>Bacteroidota</taxon>
        <taxon>Flavobacteriia</taxon>
        <taxon>Flavobacteriales</taxon>
        <taxon>Weeksellaceae</taxon>
        <taxon>Chryseobacterium group</taxon>
        <taxon>Chryseobacterium</taxon>
    </lineage>
</organism>
<reference evidence="1 2" key="1">
    <citation type="submission" date="2018-12" db="EMBL/GenBank/DDBJ databases">
        <title>Draft Genome Sequence of Chryseobacterium arthrosphaerae strain ED882-96 Isolated from the Blood of a Patient with Liver Cirrhosis in Taiwan.</title>
        <authorList>
            <person name="Lin J.-N."/>
            <person name="Lai C.-H."/>
            <person name="Yang C.-H."/>
            <person name="Huang Y.-H."/>
        </authorList>
    </citation>
    <scope>NUCLEOTIDE SEQUENCE [LARGE SCALE GENOMIC DNA]</scope>
    <source>
        <strain evidence="1 2">ED882-96</strain>
    </source>
</reference>
<dbReference type="EMBL" id="RYFC01000001">
    <property type="protein sequence ID" value="RTZ49449.1"/>
    <property type="molecule type" value="Genomic_DNA"/>
</dbReference>
<proteinExistence type="predicted"/>
<evidence type="ECO:0000313" key="1">
    <source>
        <dbReference type="EMBL" id="RTZ49449.1"/>
    </source>
</evidence>
<name>A0A432DZ07_9FLAO</name>
<sequence length="111" mass="12827">MKSLINHEKETLVKTVVHEKAEISDHAFQNGNVNHRSLNEEMQWLQWLIEMRCRDLFLEDDTEVHVAHDVPEPSKFDDESPYSVTINTLRLTAVDRVTLALGIASSIIRPY</sequence>
<comment type="caution">
    <text evidence="1">The sequence shown here is derived from an EMBL/GenBank/DDBJ whole genome shotgun (WGS) entry which is preliminary data.</text>
</comment>